<dbReference type="InterPro" id="IPR018681">
    <property type="entry name" value="DUF2165_transmembrane"/>
</dbReference>
<dbReference type="EMBL" id="JAUSVO010000003">
    <property type="protein sequence ID" value="MDQ0438159.1"/>
    <property type="molecule type" value="Genomic_DNA"/>
</dbReference>
<feature type="transmembrane region" description="Helical" evidence="1">
    <location>
        <begin position="109"/>
        <end position="131"/>
    </location>
</feature>
<comment type="caution">
    <text evidence="2">The sequence shown here is derived from an EMBL/GenBank/DDBJ whole genome shotgun (WGS) entry which is preliminary data.</text>
</comment>
<gene>
    <name evidence="2" type="ORF">QO014_002551</name>
</gene>
<feature type="transmembrane region" description="Helical" evidence="1">
    <location>
        <begin position="71"/>
        <end position="102"/>
    </location>
</feature>
<dbReference type="Pfam" id="PF09933">
    <property type="entry name" value="DUF2165"/>
    <property type="match status" value="1"/>
</dbReference>
<evidence type="ECO:0000313" key="2">
    <source>
        <dbReference type="EMBL" id="MDQ0438159.1"/>
    </source>
</evidence>
<feature type="transmembrane region" description="Helical" evidence="1">
    <location>
        <begin position="143"/>
        <end position="159"/>
    </location>
</feature>
<proteinExistence type="predicted"/>
<protein>
    <submittedName>
        <fullName evidence="2">Small integral membrane protein</fullName>
    </submittedName>
</protein>
<keyword evidence="1" id="KW-0472">Membrane</keyword>
<sequence>MEFVTLLAQTLLVAAQAVWLGIGAFENLRIPKANGDMVADVLSLRQLKIEAPDIHAACETHRIDNPFIQRLLFAGIVIGESVAALILIVGTFALLGALLGFWAAETPRIIAALGVLGFTMVWGSFLAVGQWFHYWAAYQNAQHTHFMLAIWGTVTLALLL</sequence>
<evidence type="ECO:0000256" key="1">
    <source>
        <dbReference type="SAM" id="Phobius"/>
    </source>
</evidence>
<keyword evidence="1" id="KW-1133">Transmembrane helix</keyword>
<evidence type="ECO:0000313" key="3">
    <source>
        <dbReference type="Proteomes" id="UP001241603"/>
    </source>
</evidence>
<keyword evidence="3" id="KW-1185">Reference proteome</keyword>
<name>A0ABU0H772_9HYPH</name>
<accession>A0ABU0H772</accession>
<keyword evidence="1" id="KW-0812">Transmembrane</keyword>
<reference evidence="2 3" key="1">
    <citation type="submission" date="2023-07" db="EMBL/GenBank/DDBJ databases">
        <title>Genomic Encyclopedia of Type Strains, Phase IV (KMG-IV): sequencing the most valuable type-strain genomes for metagenomic binning, comparative biology and taxonomic classification.</title>
        <authorList>
            <person name="Goeker M."/>
        </authorList>
    </citation>
    <scope>NUCLEOTIDE SEQUENCE [LARGE SCALE GENOMIC DNA]</scope>
    <source>
        <strain evidence="2 3">B6-8</strain>
    </source>
</reference>
<dbReference type="Proteomes" id="UP001241603">
    <property type="component" value="Unassembled WGS sequence"/>
</dbReference>
<dbReference type="RefSeq" id="WP_266349066.1">
    <property type="nucleotide sequence ID" value="NZ_JAPKNG010000003.1"/>
</dbReference>
<organism evidence="2 3">
    <name type="scientific">Kaistia dalseonensis</name>
    <dbReference type="NCBI Taxonomy" id="410840"/>
    <lineage>
        <taxon>Bacteria</taxon>
        <taxon>Pseudomonadati</taxon>
        <taxon>Pseudomonadota</taxon>
        <taxon>Alphaproteobacteria</taxon>
        <taxon>Hyphomicrobiales</taxon>
        <taxon>Kaistiaceae</taxon>
        <taxon>Kaistia</taxon>
    </lineage>
</organism>